<evidence type="ECO:0000259" key="5">
    <source>
        <dbReference type="Pfam" id="PF00149"/>
    </source>
</evidence>
<dbReference type="PANTHER" id="PTHR42988">
    <property type="entry name" value="PHOSPHOHYDROLASE"/>
    <property type="match status" value="1"/>
</dbReference>
<gene>
    <name evidence="6" type="ORF">H9830_03820</name>
</gene>
<dbReference type="InterPro" id="IPR050884">
    <property type="entry name" value="CNP_phosphodiesterase-III"/>
</dbReference>
<protein>
    <submittedName>
        <fullName evidence="6">Metallophosphoesterase</fullName>
    </submittedName>
</protein>
<keyword evidence="2" id="KW-0378">Hydrolase</keyword>
<comment type="caution">
    <text evidence="6">The sequence shown here is derived from an EMBL/GenBank/DDBJ whole genome shotgun (WGS) entry which is preliminary data.</text>
</comment>
<dbReference type="AlphaFoldDB" id="A0A9D2C8M2"/>
<dbReference type="GO" id="GO:0046872">
    <property type="term" value="F:metal ion binding"/>
    <property type="evidence" value="ECO:0007669"/>
    <property type="project" value="UniProtKB-KW"/>
</dbReference>
<dbReference type="PANTHER" id="PTHR42988:SF2">
    <property type="entry name" value="CYCLIC NUCLEOTIDE PHOSPHODIESTERASE CBUA0032-RELATED"/>
    <property type="match status" value="1"/>
</dbReference>
<dbReference type="InterPro" id="IPR004843">
    <property type="entry name" value="Calcineurin-like_PHP"/>
</dbReference>
<evidence type="ECO:0000313" key="6">
    <source>
        <dbReference type="EMBL" id="HIY65387.1"/>
    </source>
</evidence>
<dbReference type="Proteomes" id="UP000824005">
    <property type="component" value="Unassembled WGS sequence"/>
</dbReference>
<keyword evidence="1" id="KW-0479">Metal-binding</keyword>
<reference evidence="6" key="2">
    <citation type="submission" date="2021-04" db="EMBL/GenBank/DDBJ databases">
        <authorList>
            <person name="Gilroy R."/>
        </authorList>
    </citation>
    <scope>NUCLEOTIDE SEQUENCE</scope>
    <source>
        <strain evidence="6">ChiGjej1B1-98</strain>
    </source>
</reference>
<dbReference type="InterPro" id="IPR029052">
    <property type="entry name" value="Metallo-depent_PP-like"/>
</dbReference>
<sequence>MGYGKHPTPAMTLAHFTDTHLIAGDEHGPGLIGGLVDTEQRLTEALDRLRVTVQGQDAPLSAIVVSGDVADRAEPEAYRTAARMFGAVARELDATLVFTPGNHDERSPMAEHLLGRAPTENPLDAVFDVDGLRIIALDSTLGGYHHGGFDDGQAEWLARQLATPAPRGTVLTMHHPPIPYRTNVMRLLEFVDDELLADVIRGTDVRHILCGHLHVQGGGTLAGVPVTVAGAISYVDDLSTSPASMRGIDDSQAFSLLEVGDTITHWTVPSREYPGHEPLPEELLSDLDALDPEARREWFSRKR</sequence>
<evidence type="ECO:0000256" key="2">
    <source>
        <dbReference type="ARBA" id="ARBA00022801"/>
    </source>
</evidence>
<dbReference type="Pfam" id="PF00149">
    <property type="entry name" value="Metallophos"/>
    <property type="match status" value="1"/>
</dbReference>
<dbReference type="SUPFAM" id="SSF56300">
    <property type="entry name" value="Metallo-dependent phosphatases"/>
    <property type="match status" value="1"/>
</dbReference>
<evidence type="ECO:0000256" key="1">
    <source>
        <dbReference type="ARBA" id="ARBA00022723"/>
    </source>
</evidence>
<accession>A0A9D2C8M2</accession>
<dbReference type="GO" id="GO:0016787">
    <property type="term" value="F:hydrolase activity"/>
    <property type="evidence" value="ECO:0007669"/>
    <property type="project" value="UniProtKB-KW"/>
</dbReference>
<evidence type="ECO:0000256" key="4">
    <source>
        <dbReference type="ARBA" id="ARBA00025742"/>
    </source>
</evidence>
<evidence type="ECO:0000313" key="7">
    <source>
        <dbReference type="Proteomes" id="UP000824005"/>
    </source>
</evidence>
<comment type="similarity">
    <text evidence="4">Belongs to the cyclic nucleotide phosphodiesterase class-III family.</text>
</comment>
<dbReference type="Gene3D" id="3.60.21.10">
    <property type="match status" value="1"/>
</dbReference>
<reference evidence="6" key="1">
    <citation type="journal article" date="2021" name="PeerJ">
        <title>Extensive microbial diversity within the chicken gut microbiome revealed by metagenomics and culture.</title>
        <authorList>
            <person name="Gilroy R."/>
            <person name="Ravi A."/>
            <person name="Getino M."/>
            <person name="Pursley I."/>
            <person name="Horton D.L."/>
            <person name="Alikhan N.F."/>
            <person name="Baker D."/>
            <person name="Gharbi K."/>
            <person name="Hall N."/>
            <person name="Watson M."/>
            <person name="Adriaenssens E.M."/>
            <person name="Foster-Nyarko E."/>
            <person name="Jarju S."/>
            <person name="Secka A."/>
            <person name="Antonio M."/>
            <person name="Oren A."/>
            <person name="Chaudhuri R.R."/>
            <person name="La Ragione R."/>
            <person name="Hildebrand F."/>
            <person name="Pallen M.J."/>
        </authorList>
    </citation>
    <scope>NUCLEOTIDE SEQUENCE</scope>
    <source>
        <strain evidence="6">ChiGjej1B1-98</strain>
    </source>
</reference>
<feature type="domain" description="Calcineurin-like phosphoesterase" evidence="5">
    <location>
        <begin position="11"/>
        <end position="215"/>
    </location>
</feature>
<dbReference type="EMBL" id="DXDC01000115">
    <property type="protein sequence ID" value="HIY65387.1"/>
    <property type="molecule type" value="Genomic_DNA"/>
</dbReference>
<evidence type="ECO:0000256" key="3">
    <source>
        <dbReference type="ARBA" id="ARBA00023004"/>
    </source>
</evidence>
<organism evidence="6 7">
    <name type="scientific">Candidatus Agrococcus pullicola</name>
    <dbReference type="NCBI Taxonomy" id="2838429"/>
    <lineage>
        <taxon>Bacteria</taxon>
        <taxon>Bacillati</taxon>
        <taxon>Actinomycetota</taxon>
        <taxon>Actinomycetes</taxon>
        <taxon>Micrococcales</taxon>
        <taxon>Microbacteriaceae</taxon>
        <taxon>Agrococcus</taxon>
    </lineage>
</organism>
<keyword evidence="3" id="KW-0408">Iron</keyword>
<name>A0A9D2C8M2_9MICO</name>
<proteinExistence type="inferred from homology"/>